<evidence type="ECO:0000259" key="1">
    <source>
        <dbReference type="PROSITE" id="PS50086"/>
    </source>
</evidence>
<name>A0A7M7IWY3_VARDE</name>
<dbReference type="Proteomes" id="UP000594260">
    <property type="component" value="Unplaced"/>
</dbReference>
<dbReference type="PANTHER" id="PTHR16110:SF1">
    <property type="entry name" value="TBC1 DOMAIN FAMILY MEMBER 19"/>
    <property type="match status" value="1"/>
</dbReference>
<dbReference type="Pfam" id="PF00566">
    <property type="entry name" value="RabGAP-TBC"/>
    <property type="match status" value="1"/>
</dbReference>
<dbReference type="InterPro" id="IPR000195">
    <property type="entry name" value="Rab-GAP-TBC_dom"/>
</dbReference>
<proteinExistence type="predicted"/>
<evidence type="ECO:0000313" key="3">
    <source>
        <dbReference type="Proteomes" id="UP000594260"/>
    </source>
</evidence>
<dbReference type="OrthoDB" id="6482215at2759"/>
<dbReference type="RefSeq" id="XP_022643672.1">
    <property type="nucleotide sequence ID" value="XM_022787937.1"/>
</dbReference>
<dbReference type="InterPro" id="IPR042507">
    <property type="entry name" value="TBC1D19"/>
</dbReference>
<dbReference type="GeneID" id="111242965"/>
<dbReference type="EnsemblMetazoa" id="XM_022787937">
    <property type="protein sequence ID" value="XP_022643672"/>
    <property type="gene ID" value="LOC111242965"/>
</dbReference>
<dbReference type="InterPro" id="IPR035969">
    <property type="entry name" value="Rab-GAP_TBC_sf"/>
</dbReference>
<reference evidence="2" key="1">
    <citation type="submission" date="2021-01" db="UniProtKB">
        <authorList>
            <consortium name="EnsemblMetazoa"/>
        </authorList>
    </citation>
    <scope>IDENTIFICATION</scope>
</reference>
<organism evidence="2 3">
    <name type="scientific">Varroa destructor</name>
    <name type="common">Honeybee mite</name>
    <dbReference type="NCBI Taxonomy" id="109461"/>
    <lineage>
        <taxon>Eukaryota</taxon>
        <taxon>Metazoa</taxon>
        <taxon>Ecdysozoa</taxon>
        <taxon>Arthropoda</taxon>
        <taxon>Chelicerata</taxon>
        <taxon>Arachnida</taxon>
        <taxon>Acari</taxon>
        <taxon>Parasitiformes</taxon>
        <taxon>Mesostigmata</taxon>
        <taxon>Gamasina</taxon>
        <taxon>Dermanyssoidea</taxon>
        <taxon>Varroidae</taxon>
        <taxon>Varroa</taxon>
    </lineage>
</organism>
<dbReference type="InParanoid" id="A0A7M7IWY3"/>
<evidence type="ECO:0000313" key="2">
    <source>
        <dbReference type="EnsemblMetazoa" id="XP_022643672"/>
    </source>
</evidence>
<accession>A0A7M7IWY3</accession>
<dbReference type="KEGG" id="vde:111242965"/>
<sequence length="455" mass="52380">MFPTMLRDSQTHHECLMDIYNTLNTTPTENLNHDYLQQLFQRHIERMKYKERLNNEMVHTEIKKDECPMYVEAQAKWVETMKERLQVLSDVLDYPTTRVRENSVEKYSILALWDKHCELDINSIGHFISAEELRPLIKPLQKQRPSLNLNELLEYFQPLLGAATSDETEEQVLTSCDHGRVRKLLQTRGCSNENRLRLWSLVLGLSSSADNEIRYEYVRRLIFNYDCLMDKFLFKDIRTRASNDDQFFVFEDEIFQILLAFQRETLSDNLTSLSSSMILPSIVLAAPSALVAPVCFVTSSIADVFHIFSTLAKRYFTYLTRLTSNTNGIVNIFHVFHSILLLLKPKLLEYLLPITVEEEMLEVLLCAFAGPLAADQVLVLWDAMIGFDSTLVLALLAVGVVITRQKTLEACENRSQLREALQNLRDIQVMPTLKFVLGQLEMIGSPLNAVLLDST</sequence>
<protein>
    <recommendedName>
        <fullName evidence="1">Rab-GAP TBC domain-containing protein</fullName>
    </recommendedName>
</protein>
<feature type="domain" description="Rab-GAP TBC" evidence="1">
    <location>
        <begin position="189"/>
        <end position="388"/>
    </location>
</feature>
<dbReference type="PROSITE" id="PS50086">
    <property type="entry name" value="TBC_RABGAP"/>
    <property type="match status" value="1"/>
</dbReference>
<keyword evidence="3" id="KW-1185">Reference proteome</keyword>
<dbReference type="FunCoup" id="A0A7M7IWY3">
    <property type="interactions" value="258"/>
</dbReference>
<dbReference type="Gene3D" id="1.10.472.80">
    <property type="entry name" value="Ypt/Rab-GAP domain of gyp1p, domain 3"/>
    <property type="match status" value="1"/>
</dbReference>
<dbReference type="SUPFAM" id="SSF47923">
    <property type="entry name" value="Ypt/Rab-GAP domain of gyp1p"/>
    <property type="match status" value="1"/>
</dbReference>
<dbReference type="PANTHER" id="PTHR16110">
    <property type="entry name" value="TBC1 DOMAIN FAMILY MEMBER 19"/>
    <property type="match status" value="1"/>
</dbReference>
<dbReference type="AlphaFoldDB" id="A0A7M7IWY3"/>